<organism evidence="1 2">
    <name type="scientific">Acer saccharum</name>
    <name type="common">Sugar maple</name>
    <dbReference type="NCBI Taxonomy" id="4024"/>
    <lineage>
        <taxon>Eukaryota</taxon>
        <taxon>Viridiplantae</taxon>
        <taxon>Streptophyta</taxon>
        <taxon>Embryophyta</taxon>
        <taxon>Tracheophyta</taxon>
        <taxon>Spermatophyta</taxon>
        <taxon>Magnoliopsida</taxon>
        <taxon>eudicotyledons</taxon>
        <taxon>Gunneridae</taxon>
        <taxon>Pentapetalae</taxon>
        <taxon>rosids</taxon>
        <taxon>malvids</taxon>
        <taxon>Sapindales</taxon>
        <taxon>Sapindaceae</taxon>
        <taxon>Hippocastanoideae</taxon>
        <taxon>Acereae</taxon>
        <taxon>Acer</taxon>
    </lineage>
</organism>
<evidence type="ECO:0000313" key="2">
    <source>
        <dbReference type="Proteomes" id="UP001168877"/>
    </source>
</evidence>
<protein>
    <submittedName>
        <fullName evidence="1">Uncharacterized protein</fullName>
    </submittedName>
</protein>
<dbReference type="Proteomes" id="UP001168877">
    <property type="component" value="Unassembled WGS sequence"/>
</dbReference>
<gene>
    <name evidence="1" type="ORF">LWI29_003960</name>
</gene>
<comment type="caution">
    <text evidence="1">The sequence shown here is derived from an EMBL/GenBank/DDBJ whole genome shotgun (WGS) entry which is preliminary data.</text>
</comment>
<accession>A0AA39V8C1</accession>
<dbReference type="AlphaFoldDB" id="A0AA39V8C1"/>
<reference evidence="1" key="2">
    <citation type="submission" date="2023-06" db="EMBL/GenBank/DDBJ databases">
        <authorList>
            <person name="Swenson N.G."/>
            <person name="Wegrzyn J.L."/>
            <person name="Mcevoy S.L."/>
        </authorList>
    </citation>
    <scope>NUCLEOTIDE SEQUENCE</scope>
    <source>
        <strain evidence="1">NS2018</strain>
        <tissue evidence="1">Leaf</tissue>
    </source>
</reference>
<reference evidence="1" key="1">
    <citation type="journal article" date="2022" name="Plant J.">
        <title>Strategies of tolerance reflected in two North American maple genomes.</title>
        <authorList>
            <person name="McEvoy S.L."/>
            <person name="Sezen U.U."/>
            <person name="Trouern-Trend A."/>
            <person name="McMahon S.M."/>
            <person name="Schaberg P.G."/>
            <person name="Yang J."/>
            <person name="Wegrzyn J.L."/>
            <person name="Swenson N.G."/>
        </authorList>
    </citation>
    <scope>NUCLEOTIDE SEQUENCE</scope>
    <source>
        <strain evidence="1">NS2018</strain>
    </source>
</reference>
<sequence length="173" mass="19711">MSRYQGDCLRILSEEFLSSGSVLFCKNLMIKVIHVSGSDPYFGMITLVDGFTITLASGSQKIVMVLDNFISEREKGIEVHKVETYNIYGCTYALLIFAFEVIPDLAIEDCGTRREIELSPRILKWDLSQRPRGDKLDSIFIERMFARVKLVPTPVELAERSLTTRRRRASRGP</sequence>
<name>A0AA39V8C1_ACESA</name>
<dbReference type="EMBL" id="JAUESC010000388">
    <property type="protein sequence ID" value="KAK0570612.1"/>
    <property type="molecule type" value="Genomic_DNA"/>
</dbReference>
<keyword evidence="2" id="KW-1185">Reference proteome</keyword>
<proteinExistence type="predicted"/>
<evidence type="ECO:0000313" key="1">
    <source>
        <dbReference type="EMBL" id="KAK0570612.1"/>
    </source>
</evidence>